<dbReference type="EnsemblFungi" id="MAPG_04126T0">
    <property type="protein sequence ID" value="MAPG_04126T0"/>
    <property type="gene ID" value="MAPG_04126"/>
</dbReference>
<dbReference type="PANTHER" id="PTHR33938:SF2">
    <property type="entry name" value="CARBOXYLIC ESTER HYDROLASE"/>
    <property type="match status" value="1"/>
</dbReference>
<dbReference type="SUPFAM" id="SSF53474">
    <property type="entry name" value="alpha/beta-Hydrolases"/>
    <property type="match status" value="1"/>
</dbReference>
<dbReference type="EMBL" id="ADBL01000974">
    <property type="status" value="NOT_ANNOTATED_CDS"/>
    <property type="molecule type" value="Genomic_DNA"/>
</dbReference>
<protein>
    <recommendedName>
        <fullName evidence="8">Carboxylic ester hydrolase</fullName>
        <ecNumber evidence="8">3.1.1.-</ecNumber>
    </recommendedName>
</protein>
<gene>
    <name evidence="9" type="ORF">MAPG_04126</name>
</gene>
<dbReference type="Pfam" id="PF07519">
    <property type="entry name" value="Tannase"/>
    <property type="match status" value="3"/>
</dbReference>
<reference evidence="9" key="3">
    <citation type="submission" date="2011-03" db="EMBL/GenBank/DDBJ databases">
        <title>Annotation of Magnaporthe poae ATCC 64411.</title>
        <authorList>
            <person name="Ma L.-J."/>
            <person name="Dead R."/>
            <person name="Young S.K."/>
            <person name="Zeng Q."/>
            <person name="Gargeya S."/>
            <person name="Fitzgerald M."/>
            <person name="Haas B."/>
            <person name="Abouelleil A."/>
            <person name="Alvarado L."/>
            <person name="Arachchi H.M."/>
            <person name="Berlin A."/>
            <person name="Brown A."/>
            <person name="Chapman S.B."/>
            <person name="Chen Z."/>
            <person name="Dunbar C."/>
            <person name="Freedman E."/>
            <person name="Gearin G."/>
            <person name="Gellesch M."/>
            <person name="Goldberg J."/>
            <person name="Griggs A."/>
            <person name="Gujja S."/>
            <person name="Heiman D."/>
            <person name="Howarth C."/>
            <person name="Larson L."/>
            <person name="Lui A."/>
            <person name="MacDonald P.J.P."/>
            <person name="Mehta T."/>
            <person name="Montmayeur A."/>
            <person name="Murphy C."/>
            <person name="Neiman D."/>
            <person name="Pearson M."/>
            <person name="Priest M."/>
            <person name="Roberts A."/>
            <person name="Saif S."/>
            <person name="Shea T."/>
            <person name="Shenoy N."/>
            <person name="Sisk P."/>
            <person name="Stolte C."/>
            <person name="Sykes S."/>
            <person name="Yandava C."/>
            <person name="Wortman J."/>
            <person name="Nusbaum C."/>
            <person name="Birren B."/>
        </authorList>
    </citation>
    <scope>NUCLEOTIDE SEQUENCE</scope>
    <source>
        <strain evidence="9">ATCC 64411</strain>
    </source>
</reference>
<dbReference type="InterPro" id="IPR029058">
    <property type="entry name" value="AB_hydrolase_fold"/>
</dbReference>
<dbReference type="VEuPathDB" id="FungiDB:MAPG_04126"/>
<dbReference type="EMBL" id="GL876968">
    <property type="protein sequence ID" value="KLU85094.1"/>
    <property type="molecule type" value="Genomic_DNA"/>
</dbReference>
<dbReference type="EC" id="3.1.1.-" evidence="8"/>
<evidence type="ECO:0000256" key="4">
    <source>
        <dbReference type="ARBA" id="ARBA00022729"/>
    </source>
</evidence>
<keyword evidence="3" id="KW-0479">Metal-binding</keyword>
<sequence>MKPTGLFLLSAGLSRVQGLSAPALGCSAEALAGVLPANATIESVAPVSAGGSYGEGARNVAYPTNPKGLPELCAVIVKVKSSEISSYRLGAFLPADWNGRFLEVGNGGFGGGINWLDMGSRVRYGFAVVSTDTGHSSNSGDVTWATNEETKQDWGHRAIHGSALFSTLAAEVLRQCDGADGVNDGIVSQPEKCNLDLSTIRCSGDVAGSKCLTSAQIETAKKAHADYVIDGVYAFSGVELGSEDGWAFLMGGSSPSTYGTQYVQYMLLDDPSWDWRDYNDSIVALADARNPGRATADDFDMSAFRKTGGKILMYHGMTDALIPTGSSTHFYKTVGAATTPGTGTEQFADWFRFFLVPGMGHCSGTSVDAPWYFGGASQQGSLSADMTQIPTLEAGHDALLALMSWVEQGAAPDKIVATSFGSTRAPNLRASRQRPLCPYPAVAEYDGRGDVNSAESWFCQEKAEKRSAAR</sequence>
<reference evidence="11" key="1">
    <citation type="submission" date="2010-05" db="EMBL/GenBank/DDBJ databases">
        <title>The genome sequence of Magnaporthe poae strain ATCC 64411.</title>
        <authorList>
            <person name="Ma L.-J."/>
            <person name="Dead R."/>
            <person name="Young S."/>
            <person name="Zeng Q."/>
            <person name="Koehrsen M."/>
            <person name="Alvarado L."/>
            <person name="Berlin A."/>
            <person name="Chapman S.B."/>
            <person name="Chen Z."/>
            <person name="Freedman E."/>
            <person name="Gellesch M."/>
            <person name="Goldberg J."/>
            <person name="Griggs A."/>
            <person name="Gujja S."/>
            <person name="Heilman E.R."/>
            <person name="Heiman D."/>
            <person name="Hepburn T."/>
            <person name="Howarth C."/>
            <person name="Jen D."/>
            <person name="Larson L."/>
            <person name="Mehta T."/>
            <person name="Neiman D."/>
            <person name="Pearson M."/>
            <person name="Roberts A."/>
            <person name="Saif S."/>
            <person name="Shea T."/>
            <person name="Shenoy N."/>
            <person name="Sisk P."/>
            <person name="Stolte C."/>
            <person name="Sykes S."/>
            <person name="Walk T."/>
            <person name="White J."/>
            <person name="Yandava C."/>
            <person name="Haas B."/>
            <person name="Nusbaum C."/>
            <person name="Birren B."/>
        </authorList>
    </citation>
    <scope>NUCLEOTIDE SEQUENCE [LARGE SCALE GENOMIC DNA]</scope>
    <source>
        <strain evidence="11">ATCC 64411 / 73-15</strain>
    </source>
</reference>
<proteinExistence type="inferred from homology"/>
<name>A0A0C4DVW3_MAGP6</name>
<keyword evidence="6" id="KW-0106">Calcium</keyword>
<evidence type="ECO:0000256" key="5">
    <source>
        <dbReference type="ARBA" id="ARBA00022801"/>
    </source>
</evidence>
<evidence type="ECO:0000256" key="3">
    <source>
        <dbReference type="ARBA" id="ARBA00022723"/>
    </source>
</evidence>
<evidence type="ECO:0000313" key="9">
    <source>
        <dbReference type="EMBL" id="KLU85094.1"/>
    </source>
</evidence>
<evidence type="ECO:0000313" key="10">
    <source>
        <dbReference type="EnsemblFungi" id="MAPG_04126T0"/>
    </source>
</evidence>
<dbReference type="InterPro" id="IPR011118">
    <property type="entry name" value="Tannase/feruloyl_esterase"/>
</dbReference>
<reference evidence="9" key="2">
    <citation type="submission" date="2010-05" db="EMBL/GenBank/DDBJ databases">
        <title>The Genome Sequence of Magnaporthe poae strain ATCC 64411.</title>
        <authorList>
            <consortium name="The Broad Institute Genome Sequencing Platform"/>
            <consortium name="Broad Institute Genome Sequencing Center for Infectious Disease"/>
            <person name="Ma L.-J."/>
            <person name="Dead R."/>
            <person name="Young S."/>
            <person name="Zeng Q."/>
            <person name="Koehrsen M."/>
            <person name="Alvarado L."/>
            <person name="Berlin A."/>
            <person name="Chapman S.B."/>
            <person name="Chen Z."/>
            <person name="Freedman E."/>
            <person name="Gellesch M."/>
            <person name="Goldberg J."/>
            <person name="Griggs A."/>
            <person name="Gujja S."/>
            <person name="Heilman E.R."/>
            <person name="Heiman D."/>
            <person name="Hepburn T."/>
            <person name="Howarth C."/>
            <person name="Jen D."/>
            <person name="Larson L."/>
            <person name="Mehta T."/>
            <person name="Neiman D."/>
            <person name="Pearson M."/>
            <person name="Roberts A."/>
            <person name="Saif S."/>
            <person name="Shea T."/>
            <person name="Shenoy N."/>
            <person name="Sisk P."/>
            <person name="Stolte C."/>
            <person name="Sykes S."/>
            <person name="Walk T."/>
            <person name="White J."/>
            <person name="Yandava C."/>
            <person name="Haas B."/>
            <person name="Nusbaum C."/>
            <person name="Birren B."/>
        </authorList>
    </citation>
    <scope>NUCLEOTIDE SEQUENCE</scope>
    <source>
        <strain evidence="9">ATCC 64411</strain>
    </source>
</reference>
<dbReference type="GO" id="GO:0030600">
    <property type="term" value="F:feruloyl esterase activity"/>
    <property type="evidence" value="ECO:0007669"/>
    <property type="project" value="UniProtKB-ARBA"/>
</dbReference>
<keyword evidence="7" id="KW-1015">Disulfide bond</keyword>
<dbReference type="OrthoDB" id="3039123at2759"/>
<dbReference type="AlphaFoldDB" id="A0A0C4DVW3"/>
<keyword evidence="5 8" id="KW-0378">Hydrolase</keyword>
<comment type="similarity">
    <text evidence="1 8">Belongs to the tannase family.</text>
</comment>
<organism evidence="10 11">
    <name type="scientific">Magnaporthiopsis poae (strain ATCC 64411 / 73-15)</name>
    <name type="common">Kentucky bluegrass fungus</name>
    <name type="synonym">Magnaporthe poae</name>
    <dbReference type="NCBI Taxonomy" id="644358"/>
    <lineage>
        <taxon>Eukaryota</taxon>
        <taxon>Fungi</taxon>
        <taxon>Dikarya</taxon>
        <taxon>Ascomycota</taxon>
        <taxon>Pezizomycotina</taxon>
        <taxon>Sordariomycetes</taxon>
        <taxon>Sordariomycetidae</taxon>
        <taxon>Magnaporthales</taxon>
        <taxon>Magnaporthaceae</taxon>
        <taxon>Magnaporthiopsis</taxon>
    </lineage>
</organism>
<dbReference type="Proteomes" id="UP000011715">
    <property type="component" value="Unassembled WGS sequence"/>
</dbReference>
<evidence type="ECO:0000256" key="8">
    <source>
        <dbReference type="RuleBase" id="RU361238"/>
    </source>
</evidence>
<dbReference type="OMA" id="WNIPEMI"/>
<keyword evidence="11" id="KW-1185">Reference proteome</keyword>
<dbReference type="PANTHER" id="PTHR33938">
    <property type="entry name" value="FERULOYL ESTERASE B-RELATED"/>
    <property type="match status" value="1"/>
</dbReference>
<evidence type="ECO:0000256" key="7">
    <source>
        <dbReference type="ARBA" id="ARBA00023157"/>
    </source>
</evidence>
<evidence type="ECO:0000256" key="2">
    <source>
        <dbReference type="ARBA" id="ARBA00022487"/>
    </source>
</evidence>
<evidence type="ECO:0000256" key="6">
    <source>
        <dbReference type="ARBA" id="ARBA00022837"/>
    </source>
</evidence>
<reference evidence="10" key="4">
    <citation type="journal article" date="2015" name="G3 (Bethesda)">
        <title>Genome sequences of three phytopathogenic species of the Magnaporthaceae family of fungi.</title>
        <authorList>
            <person name="Okagaki L.H."/>
            <person name="Nunes C.C."/>
            <person name="Sailsbery J."/>
            <person name="Clay B."/>
            <person name="Brown D."/>
            <person name="John T."/>
            <person name="Oh Y."/>
            <person name="Young N."/>
            <person name="Fitzgerald M."/>
            <person name="Haas B.J."/>
            <person name="Zeng Q."/>
            <person name="Young S."/>
            <person name="Adiconis X."/>
            <person name="Fan L."/>
            <person name="Levin J.Z."/>
            <person name="Mitchell T.K."/>
            <person name="Okubara P.A."/>
            <person name="Farman M.L."/>
            <person name="Kohn L.M."/>
            <person name="Birren B."/>
            <person name="Ma L.-J."/>
            <person name="Dean R.A."/>
        </authorList>
    </citation>
    <scope>NUCLEOTIDE SEQUENCE</scope>
    <source>
        <strain evidence="10">ATCC 64411 / 73-15</strain>
    </source>
</reference>
<feature type="signal peptide" evidence="8">
    <location>
        <begin position="1"/>
        <end position="18"/>
    </location>
</feature>
<keyword evidence="2" id="KW-0719">Serine esterase</keyword>
<evidence type="ECO:0000313" key="11">
    <source>
        <dbReference type="Proteomes" id="UP000011715"/>
    </source>
</evidence>
<dbReference type="EMBL" id="ADBL01000975">
    <property type="status" value="NOT_ANNOTATED_CDS"/>
    <property type="molecule type" value="Genomic_DNA"/>
</dbReference>
<feature type="chain" id="PRO_5010893542" description="Carboxylic ester hydrolase" evidence="8">
    <location>
        <begin position="19"/>
        <end position="470"/>
    </location>
</feature>
<reference evidence="10" key="5">
    <citation type="submission" date="2015-06" db="UniProtKB">
        <authorList>
            <consortium name="EnsemblFungi"/>
        </authorList>
    </citation>
    <scope>IDENTIFICATION</scope>
    <source>
        <strain evidence="10">ATCC 64411</strain>
    </source>
</reference>
<evidence type="ECO:0000256" key="1">
    <source>
        <dbReference type="ARBA" id="ARBA00006249"/>
    </source>
</evidence>
<dbReference type="STRING" id="644358.A0A0C4DVW3"/>
<dbReference type="GO" id="GO:0046872">
    <property type="term" value="F:metal ion binding"/>
    <property type="evidence" value="ECO:0007669"/>
    <property type="project" value="UniProtKB-KW"/>
</dbReference>
<keyword evidence="4 8" id="KW-0732">Signal</keyword>
<dbReference type="eggNOG" id="ENOG502QPXZ">
    <property type="taxonomic scope" value="Eukaryota"/>
</dbReference>
<accession>A0A0C4DVW3</accession>